<organism evidence="2 3">
    <name type="scientific">Candidatus Desulfovibrio intestinipullorum</name>
    <dbReference type="NCBI Taxonomy" id="2838536"/>
    <lineage>
        <taxon>Bacteria</taxon>
        <taxon>Pseudomonadati</taxon>
        <taxon>Thermodesulfobacteriota</taxon>
        <taxon>Desulfovibrionia</taxon>
        <taxon>Desulfovibrionales</taxon>
        <taxon>Desulfovibrionaceae</taxon>
        <taxon>Desulfovibrio</taxon>
    </lineage>
</organism>
<evidence type="ECO:0008006" key="4">
    <source>
        <dbReference type="Google" id="ProtNLM"/>
    </source>
</evidence>
<evidence type="ECO:0000313" key="3">
    <source>
        <dbReference type="Proteomes" id="UP000886752"/>
    </source>
</evidence>
<dbReference type="Gene3D" id="1.25.40.10">
    <property type="entry name" value="Tetratricopeptide repeat domain"/>
    <property type="match status" value="1"/>
</dbReference>
<proteinExistence type="predicted"/>
<evidence type="ECO:0000256" key="1">
    <source>
        <dbReference type="SAM" id="MobiDB-lite"/>
    </source>
</evidence>
<dbReference type="Proteomes" id="UP000886752">
    <property type="component" value="Unassembled WGS sequence"/>
</dbReference>
<evidence type="ECO:0000313" key="2">
    <source>
        <dbReference type="EMBL" id="HIW00638.1"/>
    </source>
</evidence>
<reference evidence="2" key="2">
    <citation type="submission" date="2021-04" db="EMBL/GenBank/DDBJ databases">
        <authorList>
            <person name="Gilroy R."/>
        </authorList>
    </citation>
    <scope>NUCLEOTIDE SEQUENCE</scope>
    <source>
        <strain evidence="2">ChiHecec2B26-446</strain>
    </source>
</reference>
<dbReference type="InterPro" id="IPR011990">
    <property type="entry name" value="TPR-like_helical_dom_sf"/>
</dbReference>
<comment type="caution">
    <text evidence="2">The sequence shown here is derived from an EMBL/GenBank/DDBJ whole genome shotgun (WGS) entry which is preliminary data.</text>
</comment>
<name>A0A9D1PWJ6_9BACT</name>
<accession>A0A9D1PWJ6</accession>
<feature type="compositionally biased region" description="Polar residues" evidence="1">
    <location>
        <begin position="631"/>
        <end position="650"/>
    </location>
</feature>
<protein>
    <recommendedName>
        <fullName evidence="4">Sel1 repeat family protein</fullName>
    </recommendedName>
</protein>
<sequence length="650" mass="73325">MASHFASRVARQAPGRPRFRLYYGAEPLTRVLTRWVKSHRNDPLETGAASLMRQLSYNPDREALVGELVRLQERGSTLATYCVAVNRISGYLLPRDVQAGQDLLISLCVEGFQAAYVALLDKVTTRELKGPRSRELLWALSNGAGKFVEHCVLLYARAWLEGVIEVPYTRACQLAYRLLESARGGCWDALNLFFELAVRMPGSEFPREYLDTALDMLRLAAASRWSDAMYKYGSLYCSGHFLATNFDAGFMWLERSWKTGNLDAGCLYADLISHLRGDLDSKVEAQHILEKCCSYMHPQSMAALADLFMELEDTRSASVPLLLRAAELGYAEPLVTVAWENLMEANLRDQKQWRNHLMALARPPLDKAPCARHKRCLYLLMLSGQNEEMRMQTLQSLKHCASQGYGPAAASLAEIAHFGLWQVPRKEGQVKKWLAVASRLHEPRAVSLKVLREFEQLDRLPVDKRLERESELMPQLEWGCRKNDLLAIALTLSRLLYLTDIDLYRRNRKRLSPDRVKDLHEHCSSMLGYLQAHALGNGDLAVFVFLIGQFTEAYSLGIHNDFARTYGKSMNLGPRCDCSHLIEAFIFCAQRLGDPHASEMLVMLQKLRKLVAADRAEKQDRKGEARPGQTPGKTSGKTSARTPGNKTSGK</sequence>
<feature type="region of interest" description="Disordered" evidence="1">
    <location>
        <begin position="614"/>
        <end position="650"/>
    </location>
</feature>
<feature type="non-terminal residue" evidence="2">
    <location>
        <position position="650"/>
    </location>
</feature>
<dbReference type="AlphaFoldDB" id="A0A9D1PWJ6"/>
<dbReference type="EMBL" id="DXHV01000056">
    <property type="protein sequence ID" value="HIW00638.1"/>
    <property type="molecule type" value="Genomic_DNA"/>
</dbReference>
<feature type="compositionally biased region" description="Basic and acidic residues" evidence="1">
    <location>
        <begin position="614"/>
        <end position="625"/>
    </location>
</feature>
<gene>
    <name evidence="2" type="ORF">H9894_05540</name>
</gene>
<reference evidence="2" key="1">
    <citation type="journal article" date="2021" name="PeerJ">
        <title>Extensive microbial diversity within the chicken gut microbiome revealed by metagenomics and culture.</title>
        <authorList>
            <person name="Gilroy R."/>
            <person name="Ravi A."/>
            <person name="Getino M."/>
            <person name="Pursley I."/>
            <person name="Horton D.L."/>
            <person name="Alikhan N.F."/>
            <person name="Baker D."/>
            <person name="Gharbi K."/>
            <person name="Hall N."/>
            <person name="Watson M."/>
            <person name="Adriaenssens E.M."/>
            <person name="Foster-Nyarko E."/>
            <person name="Jarju S."/>
            <person name="Secka A."/>
            <person name="Antonio M."/>
            <person name="Oren A."/>
            <person name="Chaudhuri R.R."/>
            <person name="La Ragione R."/>
            <person name="Hildebrand F."/>
            <person name="Pallen M.J."/>
        </authorList>
    </citation>
    <scope>NUCLEOTIDE SEQUENCE</scope>
    <source>
        <strain evidence="2">ChiHecec2B26-446</strain>
    </source>
</reference>
<dbReference type="SUPFAM" id="SSF81901">
    <property type="entry name" value="HCP-like"/>
    <property type="match status" value="1"/>
</dbReference>